<name>A0ACC5PXL2_DOLFA</name>
<dbReference type="EMBL" id="JADEWF010000007">
    <property type="protein sequence ID" value="MBE9217921.1"/>
    <property type="molecule type" value="Genomic_DNA"/>
</dbReference>
<dbReference type="Proteomes" id="UP000597867">
    <property type="component" value="Unassembled WGS sequence"/>
</dbReference>
<accession>A0ACC5PXL2</accession>
<protein>
    <submittedName>
        <fullName evidence="1">Uncharacterized protein</fullName>
    </submittedName>
</protein>
<gene>
    <name evidence="1" type="ORF">IQ222_03735</name>
</gene>
<sequence length="48" mass="5455">MGFVCLDAVSNRPTDNFTTLEQIAELFKDWKGIDFNSVIEKQKAVTFS</sequence>
<evidence type="ECO:0000313" key="1">
    <source>
        <dbReference type="EMBL" id="MBE9217921.1"/>
    </source>
</evidence>
<keyword evidence="2" id="KW-1185">Reference proteome</keyword>
<comment type="caution">
    <text evidence="1">The sequence shown here is derived from an EMBL/GenBank/DDBJ whole genome shotgun (WGS) entry which is preliminary data.</text>
</comment>
<proteinExistence type="predicted"/>
<organism evidence="1 2">
    <name type="scientific">Dolichospermum flos-aquae LEGE 04289</name>
    <dbReference type="NCBI Taxonomy" id="1828708"/>
    <lineage>
        <taxon>Bacteria</taxon>
        <taxon>Bacillati</taxon>
        <taxon>Cyanobacteriota</taxon>
        <taxon>Cyanophyceae</taxon>
        <taxon>Nostocales</taxon>
        <taxon>Aphanizomenonaceae</taxon>
        <taxon>Dolichospermum</taxon>
    </lineage>
</organism>
<reference evidence="1" key="1">
    <citation type="submission" date="2020-10" db="EMBL/GenBank/DDBJ databases">
        <authorList>
            <person name="Castelo-Branco R."/>
            <person name="Eusebio N."/>
            <person name="Adriana R."/>
            <person name="Vieira A."/>
            <person name="Brugerolle De Fraissinette N."/>
            <person name="Rezende De Castro R."/>
            <person name="Schneider M.P."/>
            <person name="Vasconcelos V."/>
            <person name="Leao P.N."/>
        </authorList>
    </citation>
    <scope>NUCLEOTIDE SEQUENCE</scope>
    <source>
        <strain evidence="1">LEGE 04289</strain>
    </source>
</reference>
<evidence type="ECO:0000313" key="2">
    <source>
        <dbReference type="Proteomes" id="UP000597867"/>
    </source>
</evidence>